<gene>
    <name evidence="1" type="ORF">LUCI_0836</name>
</gene>
<evidence type="ECO:0000313" key="2">
    <source>
        <dbReference type="Proteomes" id="UP000277811"/>
    </source>
</evidence>
<dbReference type="RefSeq" id="WP_122626606.1">
    <property type="nucleotide sequence ID" value="NZ_UPPP01000057.1"/>
</dbReference>
<dbReference type="Proteomes" id="UP000277811">
    <property type="component" value="Unassembled WGS sequence"/>
</dbReference>
<name>A0A498QZJ5_9FIRM</name>
<dbReference type="AlphaFoldDB" id="A0A498QZJ5"/>
<proteinExistence type="predicted"/>
<dbReference type="EMBL" id="UPPP01000057">
    <property type="protein sequence ID" value="VBB05626.1"/>
    <property type="molecule type" value="Genomic_DNA"/>
</dbReference>
<protein>
    <submittedName>
        <fullName evidence="1">Uncharacterized protein</fullName>
    </submittedName>
</protein>
<organism evidence="1 2">
    <name type="scientific">Lucifera butyrica</name>
    <dbReference type="NCBI Taxonomy" id="1351585"/>
    <lineage>
        <taxon>Bacteria</taxon>
        <taxon>Bacillati</taxon>
        <taxon>Bacillota</taxon>
        <taxon>Negativicutes</taxon>
        <taxon>Veillonellales</taxon>
        <taxon>Veillonellaceae</taxon>
        <taxon>Lucifera</taxon>
    </lineage>
</organism>
<dbReference type="OrthoDB" id="1683583at2"/>
<evidence type="ECO:0000313" key="1">
    <source>
        <dbReference type="EMBL" id="VBB05626.1"/>
    </source>
</evidence>
<sequence>MKITVNRAQFLELASAISPGHDISLMAADGILSVTSFTAGVNSKMVCYCVQSGQAFLTSEQWKQIIKEIKDSKKLVVNITIG</sequence>
<accession>A0A498QZJ5</accession>
<reference evidence="1 2" key="1">
    <citation type="submission" date="2018-06" db="EMBL/GenBank/DDBJ databases">
        <authorList>
            <person name="Strepis N."/>
        </authorList>
    </citation>
    <scope>NUCLEOTIDE SEQUENCE [LARGE SCALE GENOMIC DNA]</scope>
    <source>
        <strain evidence="1">LUCI</strain>
    </source>
</reference>
<keyword evidence="2" id="KW-1185">Reference proteome</keyword>